<dbReference type="PROSITE" id="PS50077">
    <property type="entry name" value="HEAT_REPEAT"/>
    <property type="match status" value="1"/>
</dbReference>
<name>A0A1E5RHZ5_9ASCO</name>
<dbReference type="GO" id="GO:0000329">
    <property type="term" value="C:fungal-type vacuole membrane"/>
    <property type="evidence" value="ECO:0007669"/>
    <property type="project" value="TreeGrafter"/>
</dbReference>
<protein>
    <submittedName>
        <fullName evidence="8">Vacuole morphology and inheritance protein 14</fullName>
    </submittedName>
</protein>
<dbReference type="InterPro" id="IPR016024">
    <property type="entry name" value="ARM-type_fold"/>
</dbReference>
<dbReference type="EMBL" id="LPNM01000006">
    <property type="protein sequence ID" value="OEJ86510.1"/>
    <property type="molecule type" value="Genomic_DNA"/>
</dbReference>
<dbReference type="Proteomes" id="UP000095728">
    <property type="component" value="Unassembled WGS sequence"/>
</dbReference>
<evidence type="ECO:0000256" key="6">
    <source>
        <dbReference type="SAM" id="MobiDB-lite"/>
    </source>
</evidence>
<dbReference type="SUPFAM" id="SSF48371">
    <property type="entry name" value="ARM repeat"/>
    <property type="match status" value="1"/>
</dbReference>
<dbReference type="InParanoid" id="A0A1E5RHZ5"/>
<sequence length="979" mass="110011">MEREILKGLCDKVYEKRKAAALVLEKQIKNLANANDFQKINAIVDELCDEYFPLSVEKAVARNAKLMGLATTMIALGPKNIPSYLSTIIPPILICFEDQNEQVRFYACESLYNIAKIAKGEILVYYNDIFDVLCKITSDPVSNVKNAASVLDKLIKDIVGEFGSRHETVVKNDGMNDLPPATKINSVTGEVLQERYEQDTKKLSFSLPKFIPLLQERIYTNNPNTRMFIVSWIQVIASCPDLELITYLPAFLGGLFAYLSDSHRDVRVVTSNLLDLFLQEIKRVSELKKILAMDAASTHSLSINVNNTLTSEANTVTGNLKNTNQTLLSTKQGFMRLSSDDGSSKKLTDGPSITERKKTLINALDQWSGNANNSDDSNDDSGTNVHRYNSKKENGSSDSTQRASEDLEEHEQFHEQFHDQSNVQRDLNSSAPTIQTSRFGQDYVPGQNVVLDFPKFIQVLITSLNSSEPKVQVVVLKWLEAILTLSPRGFVSTLSNILPLLLKHLSDTNPKISELATSINYKLIDVAGKLDEGEKINYSSMINNLSLNFKEGTATTKIACLDWLVFIYKRISATSMMEFNDGIFYILLQSMSDQDNRVISKSLTLLSCICANGKNDSYFSNFVFKVLDLLKKDIDILKTRASFILRQLCLQLGAERIYKITSLTLDKWDKSDMTFIQLVIQIMSTDLITAPDLKALRKKLKRNEDWTFFSIIFKCWCYNSSSLLYLCLISENYELAYNLLQILVEQDAIDSSTLIQIDVLVQYLESPVFASLRMQLLEHQKYPYLYKCLFALLMILPQSKAYGILNNRLSSVMKLVSVTTALPTSPSSGGSSSPMLKTEHNVSTRSLSINSTSSRSITQNSFQFNDLLEYFRNVTISLDDECADGNSDKVMPMIRTNSNKQESAKHVSKQSVGNRISSMSKVYEPMAPVTPQMANGMFTDAMPPILPRKLSSSTYAERQSSEAQHEEDDNDSVVFNPEL</sequence>
<comment type="caution">
    <text evidence="8">The sequence shown here is derived from an EMBL/GenBank/DDBJ whole genome shotgun (WGS) entry which is preliminary data.</text>
</comment>
<dbReference type="OrthoDB" id="5574975at2759"/>
<evidence type="ECO:0000256" key="4">
    <source>
        <dbReference type="ARBA" id="ARBA00023136"/>
    </source>
</evidence>
<reference evidence="9" key="1">
    <citation type="journal article" date="2016" name="Genome Announc.">
        <title>Genome sequences of three species of Hanseniaspora isolated from spontaneous wine fermentations.</title>
        <authorList>
            <person name="Sternes P.R."/>
            <person name="Lee D."/>
            <person name="Kutyna D.R."/>
            <person name="Borneman A.R."/>
        </authorList>
    </citation>
    <scope>NUCLEOTIDE SEQUENCE [LARGE SCALE GENOMIC DNA]</scope>
    <source>
        <strain evidence="9">AWRI3579</strain>
    </source>
</reference>
<feature type="domain" description="Vacuolar protein 14 C-terminal Fig4-binding" evidence="7">
    <location>
        <begin position="636"/>
        <end position="812"/>
    </location>
</feature>
<gene>
    <name evidence="8" type="ORF">AWRI3579_g1280</name>
</gene>
<dbReference type="Pfam" id="PF12755">
    <property type="entry name" value="Vac14_Fab1_bd"/>
    <property type="match status" value="1"/>
</dbReference>
<keyword evidence="4" id="KW-0472">Membrane</keyword>
<dbReference type="FunCoup" id="A0A1E5RHZ5">
    <property type="interactions" value="911"/>
</dbReference>
<evidence type="ECO:0000256" key="3">
    <source>
        <dbReference type="ARBA" id="ARBA00022737"/>
    </source>
</evidence>
<evidence type="ECO:0000256" key="1">
    <source>
        <dbReference type="ARBA" id="ARBA00004308"/>
    </source>
</evidence>
<dbReference type="GO" id="GO:0070772">
    <property type="term" value="C:PAS complex"/>
    <property type="evidence" value="ECO:0007669"/>
    <property type="project" value="InterPro"/>
</dbReference>
<dbReference type="GO" id="GO:0006661">
    <property type="term" value="P:phosphatidylinositol biosynthetic process"/>
    <property type="evidence" value="ECO:0007669"/>
    <property type="project" value="InterPro"/>
</dbReference>
<dbReference type="GO" id="GO:0010008">
    <property type="term" value="C:endosome membrane"/>
    <property type="evidence" value="ECO:0007669"/>
    <property type="project" value="TreeGrafter"/>
</dbReference>
<dbReference type="InterPro" id="IPR011989">
    <property type="entry name" value="ARM-like"/>
</dbReference>
<feature type="region of interest" description="Disordered" evidence="6">
    <location>
        <begin position="944"/>
        <end position="979"/>
    </location>
</feature>
<dbReference type="STRING" id="56408.A0A1E5RHZ5"/>
<organism evidence="8 9">
    <name type="scientific">Hanseniaspora osmophila</name>
    <dbReference type="NCBI Taxonomy" id="56408"/>
    <lineage>
        <taxon>Eukaryota</taxon>
        <taxon>Fungi</taxon>
        <taxon>Dikarya</taxon>
        <taxon>Ascomycota</taxon>
        <taxon>Saccharomycotina</taxon>
        <taxon>Saccharomycetes</taxon>
        <taxon>Saccharomycodales</taxon>
        <taxon>Saccharomycodaceae</taxon>
        <taxon>Hanseniaspora</taxon>
    </lineage>
</organism>
<dbReference type="AlphaFoldDB" id="A0A1E5RHZ5"/>
<dbReference type="InterPro" id="IPR021133">
    <property type="entry name" value="HEAT_type_2"/>
</dbReference>
<dbReference type="Gene3D" id="1.25.10.10">
    <property type="entry name" value="Leucine-rich Repeat Variant"/>
    <property type="match status" value="3"/>
</dbReference>
<dbReference type="InterPro" id="IPR021841">
    <property type="entry name" value="VAC14_Fig4p-bd"/>
</dbReference>
<comment type="similarity">
    <text evidence="2">Belongs to the VAC14 family.</text>
</comment>
<evidence type="ECO:0000313" key="9">
    <source>
        <dbReference type="Proteomes" id="UP000095728"/>
    </source>
</evidence>
<feature type="region of interest" description="Disordered" evidence="6">
    <location>
        <begin position="334"/>
        <end position="354"/>
    </location>
</feature>
<evidence type="ECO:0000313" key="8">
    <source>
        <dbReference type="EMBL" id="OEJ86510.1"/>
    </source>
</evidence>
<dbReference type="PANTHER" id="PTHR16023:SF0">
    <property type="entry name" value="PROTEIN VAC14 HOMOLOG"/>
    <property type="match status" value="1"/>
</dbReference>
<dbReference type="PANTHER" id="PTHR16023">
    <property type="entry name" value="TAX1 BINDING PROTEIN-RELATED"/>
    <property type="match status" value="1"/>
</dbReference>
<evidence type="ECO:0000259" key="7">
    <source>
        <dbReference type="Pfam" id="PF11916"/>
    </source>
</evidence>
<proteinExistence type="inferred from homology"/>
<keyword evidence="9" id="KW-1185">Reference proteome</keyword>
<comment type="subcellular location">
    <subcellularLocation>
        <location evidence="1">Endomembrane system</location>
    </subcellularLocation>
</comment>
<keyword evidence="3" id="KW-0677">Repeat</keyword>
<feature type="repeat" description="HEAT" evidence="5">
    <location>
        <begin position="88"/>
        <end position="126"/>
    </location>
</feature>
<evidence type="ECO:0000256" key="2">
    <source>
        <dbReference type="ARBA" id="ARBA00010225"/>
    </source>
</evidence>
<evidence type="ECO:0000256" key="5">
    <source>
        <dbReference type="PROSITE-ProRule" id="PRU00103"/>
    </source>
</evidence>
<dbReference type="InterPro" id="IPR026825">
    <property type="entry name" value="Vac14"/>
</dbReference>
<dbReference type="Pfam" id="PF11916">
    <property type="entry name" value="Vac14_Fig4_bd"/>
    <property type="match status" value="1"/>
</dbReference>
<feature type="compositionally biased region" description="Basic and acidic residues" evidence="6">
    <location>
        <begin position="338"/>
        <end position="354"/>
    </location>
</feature>
<accession>A0A1E5RHZ5</accession>
<feature type="region of interest" description="Disordered" evidence="6">
    <location>
        <begin position="367"/>
        <end position="411"/>
    </location>
</feature>